<protein>
    <submittedName>
        <fullName evidence="4">SDR family NAD(P)-dependent oxidoreductase</fullName>
    </submittedName>
</protein>
<dbReference type="CDD" id="cd05233">
    <property type="entry name" value="SDR_c"/>
    <property type="match status" value="1"/>
</dbReference>
<evidence type="ECO:0000256" key="3">
    <source>
        <dbReference type="RuleBase" id="RU000363"/>
    </source>
</evidence>
<name>A0A8J8FHE9_9BACT</name>
<keyword evidence="2" id="KW-0560">Oxidoreductase</keyword>
<dbReference type="PANTHER" id="PTHR42901:SF1">
    <property type="entry name" value="ALCOHOL DEHYDROGENASE"/>
    <property type="match status" value="1"/>
</dbReference>
<dbReference type="EMBL" id="WHPF01000013">
    <property type="protein sequence ID" value="NNV57218.1"/>
    <property type="molecule type" value="Genomic_DNA"/>
</dbReference>
<accession>A0A8J8FHE9</accession>
<dbReference type="Proteomes" id="UP000598971">
    <property type="component" value="Unassembled WGS sequence"/>
</dbReference>
<dbReference type="GO" id="GO:0016491">
    <property type="term" value="F:oxidoreductase activity"/>
    <property type="evidence" value="ECO:0007669"/>
    <property type="project" value="UniProtKB-KW"/>
</dbReference>
<dbReference type="Gene3D" id="3.40.50.720">
    <property type="entry name" value="NAD(P)-binding Rossmann-like Domain"/>
    <property type="match status" value="1"/>
</dbReference>
<evidence type="ECO:0000313" key="5">
    <source>
        <dbReference type="Proteomes" id="UP000598971"/>
    </source>
</evidence>
<dbReference type="SUPFAM" id="SSF51735">
    <property type="entry name" value="NAD(P)-binding Rossmann-fold domains"/>
    <property type="match status" value="1"/>
</dbReference>
<comment type="caution">
    <text evidence="4">The sequence shown here is derived from an EMBL/GenBank/DDBJ whole genome shotgun (WGS) entry which is preliminary data.</text>
</comment>
<keyword evidence="5" id="KW-1185">Reference proteome</keyword>
<evidence type="ECO:0000313" key="4">
    <source>
        <dbReference type="EMBL" id="NNV57218.1"/>
    </source>
</evidence>
<dbReference type="PIRSF" id="PIRSF000126">
    <property type="entry name" value="11-beta-HSD1"/>
    <property type="match status" value="1"/>
</dbReference>
<dbReference type="AlphaFoldDB" id="A0A8J8FHE9"/>
<evidence type="ECO:0000256" key="2">
    <source>
        <dbReference type="ARBA" id="ARBA00023002"/>
    </source>
</evidence>
<dbReference type="PRINTS" id="PR00080">
    <property type="entry name" value="SDRFAMILY"/>
</dbReference>
<dbReference type="Pfam" id="PF00106">
    <property type="entry name" value="adh_short"/>
    <property type="match status" value="1"/>
</dbReference>
<comment type="similarity">
    <text evidence="1 3">Belongs to the short-chain dehydrogenases/reductases (SDR) family.</text>
</comment>
<organism evidence="4 5">
    <name type="scientific">Limnovirga soli</name>
    <dbReference type="NCBI Taxonomy" id="2656915"/>
    <lineage>
        <taxon>Bacteria</taxon>
        <taxon>Pseudomonadati</taxon>
        <taxon>Bacteroidota</taxon>
        <taxon>Chitinophagia</taxon>
        <taxon>Chitinophagales</taxon>
        <taxon>Chitinophagaceae</taxon>
        <taxon>Limnovirga</taxon>
    </lineage>
</organism>
<sequence>MKLKKMKNTALITGASNGIGLELATIFASMGVNLVLVARNGARLNELKASLENKFHVQIYVIAKDLSIANAAHAVYEETKQNKIEIDYLINNAGFGDFGMFAETSWEKELQMIDLNIISLTQFTKLYLQDMLQRNNGKIMNVASTAAFQPGPTMAVYCATKAYVLSFTEAVSNEVADKGITVTALCPGATESGFQAAAAMEESKLVKGREIPGAKEVAIYGYEAMMKGKTVAIHGTMNYIMANSIRFIPRAIVLKVSRNILGKSK</sequence>
<proteinExistence type="inferred from homology"/>
<dbReference type="InterPro" id="IPR036291">
    <property type="entry name" value="NAD(P)-bd_dom_sf"/>
</dbReference>
<evidence type="ECO:0000256" key="1">
    <source>
        <dbReference type="ARBA" id="ARBA00006484"/>
    </source>
</evidence>
<dbReference type="InterPro" id="IPR020904">
    <property type="entry name" value="Sc_DH/Rdtase_CS"/>
</dbReference>
<reference evidence="4" key="1">
    <citation type="submission" date="2019-10" db="EMBL/GenBank/DDBJ databases">
        <title>Draft genome sequence of Panacibacter sp. KCS-6.</title>
        <authorList>
            <person name="Yim K.J."/>
        </authorList>
    </citation>
    <scope>NUCLEOTIDE SEQUENCE</scope>
    <source>
        <strain evidence="4">KCS-6</strain>
    </source>
</reference>
<dbReference type="PROSITE" id="PS00061">
    <property type="entry name" value="ADH_SHORT"/>
    <property type="match status" value="1"/>
</dbReference>
<dbReference type="PANTHER" id="PTHR42901">
    <property type="entry name" value="ALCOHOL DEHYDROGENASE"/>
    <property type="match status" value="1"/>
</dbReference>
<dbReference type="PRINTS" id="PR00081">
    <property type="entry name" value="GDHRDH"/>
</dbReference>
<dbReference type="InterPro" id="IPR002347">
    <property type="entry name" value="SDR_fam"/>
</dbReference>
<gene>
    <name evidence="4" type="ORF">GD597_17230</name>
</gene>